<sequence>MKKLALLAILSVFVFGCKDNPVSKKIKETKNAVSNSKKAVDELNTMQEDIKELQQEEPLTNEEMKSWLPEEVLGMKRTAYKAGQVSYMKIANIEATYSNEDKSQSITVNVMDGAGEIGASATAGARMLLSMDMEEETETYTKRTVKKDNIKAMEEYQKKNNKTIIQLMYGKRFYVQVTGKGMNVEETWDAVDNLDLEDLG</sequence>
<dbReference type="RefSeq" id="WP_311332293.1">
    <property type="nucleotide sequence ID" value="NZ_JAVRHZ010000002.1"/>
</dbReference>
<protein>
    <recommendedName>
        <fullName evidence="4">Lipoprotein</fullName>
    </recommendedName>
</protein>
<proteinExistence type="predicted"/>
<keyword evidence="3" id="KW-1185">Reference proteome</keyword>
<evidence type="ECO:0000313" key="3">
    <source>
        <dbReference type="Proteomes" id="UP001254488"/>
    </source>
</evidence>
<dbReference type="PROSITE" id="PS51257">
    <property type="entry name" value="PROKAR_LIPOPROTEIN"/>
    <property type="match status" value="1"/>
</dbReference>
<organism evidence="2 3">
    <name type="scientific">Patiriisocius hiemis</name>
    <dbReference type="NCBI Taxonomy" id="3075604"/>
    <lineage>
        <taxon>Bacteria</taxon>
        <taxon>Pseudomonadati</taxon>
        <taxon>Bacteroidota</taxon>
        <taxon>Flavobacteriia</taxon>
        <taxon>Flavobacteriales</taxon>
        <taxon>Flavobacteriaceae</taxon>
        <taxon>Patiriisocius</taxon>
    </lineage>
</organism>
<gene>
    <name evidence="2" type="ORF">RM538_04935</name>
</gene>
<accession>A0ABU2YAW8</accession>
<dbReference type="Proteomes" id="UP001254488">
    <property type="component" value="Unassembled WGS sequence"/>
</dbReference>
<evidence type="ECO:0000313" key="2">
    <source>
        <dbReference type="EMBL" id="MDT0555338.1"/>
    </source>
</evidence>
<comment type="caution">
    <text evidence="2">The sequence shown here is derived from an EMBL/GenBank/DDBJ whole genome shotgun (WGS) entry which is preliminary data.</text>
</comment>
<reference evidence="2 3" key="1">
    <citation type="submission" date="2023-09" db="EMBL/GenBank/DDBJ databases">
        <authorList>
            <person name="Rey-Velasco X."/>
        </authorList>
    </citation>
    <scope>NUCLEOTIDE SEQUENCE [LARGE SCALE GENOMIC DNA]</scope>
    <source>
        <strain evidence="2 3">W242</strain>
    </source>
</reference>
<keyword evidence="1" id="KW-0175">Coiled coil</keyword>
<feature type="coiled-coil region" evidence="1">
    <location>
        <begin position="26"/>
        <end position="63"/>
    </location>
</feature>
<name>A0ABU2YAW8_9FLAO</name>
<dbReference type="EMBL" id="JAVRHZ010000002">
    <property type="protein sequence ID" value="MDT0555338.1"/>
    <property type="molecule type" value="Genomic_DNA"/>
</dbReference>
<evidence type="ECO:0008006" key="4">
    <source>
        <dbReference type="Google" id="ProtNLM"/>
    </source>
</evidence>
<evidence type="ECO:0000256" key="1">
    <source>
        <dbReference type="SAM" id="Coils"/>
    </source>
</evidence>